<sequence length="122" mass="13139">MLCRFGSEISPALALCRRLARDGLAAFALNLRRWHNVNHGYGCCNLQNMNDVTFSFDLVHVRKLSGMEDNTNTSTDCPCPDLLSSSIPSGPPQSSSKVDKGKAAIPSLPLKDSKVPTTTTGC</sequence>
<evidence type="ECO:0000313" key="2">
    <source>
        <dbReference type="EMBL" id="KAL3500646.1"/>
    </source>
</evidence>
<proteinExistence type="predicted"/>
<protein>
    <submittedName>
        <fullName evidence="2">Uncharacterized protein</fullName>
    </submittedName>
</protein>
<gene>
    <name evidence="2" type="ORF">ACH5RR_039739</name>
</gene>
<dbReference type="Proteomes" id="UP001630127">
    <property type="component" value="Unassembled WGS sequence"/>
</dbReference>
<reference evidence="2 3" key="1">
    <citation type="submission" date="2024-11" db="EMBL/GenBank/DDBJ databases">
        <title>A near-complete genome assembly of Cinchona calisaya.</title>
        <authorList>
            <person name="Lian D.C."/>
            <person name="Zhao X.W."/>
            <person name="Wei L."/>
        </authorList>
    </citation>
    <scope>NUCLEOTIDE SEQUENCE [LARGE SCALE GENOMIC DNA]</scope>
    <source>
        <tissue evidence="2">Nenye</tissue>
    </source>
</reference>
<dbReference type="EMBL" id="JBJUIK010000016">
    <property type="protein sequence ID" value="KAL3500646.1"/>
    <property type="molecule type" value="Genomic_DNA"/>
</dbReference>
<accession>A0ABD2XZ54</accession>
<feature type="region of interest" description="Disordered" evidence="1">
    <location>
        <begin position="68"/>
        <end position="122"/>
    </location>
</feature>
<evidence type="ECO:0000313" key="3">
    <source>
        <dbReference type="Proteomes" id="UP001630127"/>
    </source>
</evidence>
<dbReference type="AlphaFoldDB" id="A0ABD2XZ54"/>
<name>A0ABD2XZ54_9GENT</name>
<organism evidence="2 3">
    <name type="scientific">Cinchona calisaya</name>
    <dbReference type="NCBI Taxonomy" id="153742"/>
    <lineage>
        <taxon>Eukaryota</taxon>
        <taxon>Viridiplantae</taxon>
        <taxon>Streptophyta</taxon>
        <taxon>Embryophyta</taxon>
        <taxon>Tracheophyta</taxon>
        <taxon>Spermatophyta</taxon>
        <taxon>Magnoliopsida</taxon>
        <taxon>eudicotyledons</taxon>
        <taxon>Gunneridae</taxon>
        <taxon>Pentapetalae</taxon>
        <taxon>asterids</taxon>
        <taxon>lamiids</taxon>
        <taxon>Gentianales</taxon>
        <taxon>Rubiaceae</taxon>
        <taxon>Cinchonoideae</taxon>
        <taxon>Cinchoneae</taxon>
        <taxon>Cinchona</taxon>
    </lineage>
</organism>
<evidence type="ECO:0000256" key="1">
    <source>
        <dbReference type="SAM" id="MobiDB-lite"/>
    </source>
</evidence>
<feature type="compositionally biased region" description="Low complexity" evidence="1">
    <location>
        <begin position="84"/>
        <end position="96"/>
    </location>
</feature>
<keyword evidence="3" id="KW-1185">Reference proteome</keyword>
<comment type="caution">
    <text evidence="2">The sequence shown here is derived from an EMBL/GenBank/DDBJ whole genome shotgun (WGS) entry which is preliminary data.</text>
</comment>